<sequence>MGARKRIKSRLPNSLKSVEEKKRLANAQEKLRKIPNIEKTINDFCNFVDELAELPNTNALENPESDEESEIEENDEEMEEADENKEDSGDFTNSTIRGNGDGTST</sequence>
<feature type="compositionally biased region" description="Polar residues" evidence="1">
    <location>
        <begin position="90"/>
        <end position="105"/>
    </location>
</feature>
<organism evidence="2 3">
    <name type="scientific">Chironomus riparius</name>
    <dbReference type="NCBI Taxonomy" id="315576"/>
    <lineage>
        <taxon>Eukaryota</taxon>
        <taxon>Metazoa</taxon>
        <taxon>Ecdysozoa</taxon>
        <taxon>Arthropoda</taxon>
        <taxon>Hexapoda</taxon>
        <taxon>Insecta</taxon>
        <taxon>Pterygota</taxon>
        <taxon>Neoptera</taxon>
        <taxon>Endopterygota</taxon>
        <taxon>Diptera</taxon>
        <taxon>Nematocera</taxon>
        <taxon>Chironomoidea</taxon>
        <taxon>Chironomidae</taxon>
        <taxon>Chironominae</taxon>
        <taxon>Chironomus</taxon>
    </lineage>
</organism>
<dbReference type="Proteomes" id="UP001153620">
    <property type="component" value="Chromosome 1"/>
</dbReference>
<gene>
    <name evidence="2" type="ORF">CHIRRI_LOCUS2222</name>
</gene>
<evidence type="ECO:0000313" key="2">
    <source>
        <dbReference type="EMBL" id="CAG9799253.1"/>
    </source>
</evidence>
<evidence type="ECO:0000256" key="1">
    <source>
        <dbReference type="SAM" id="MobiDB-lite"/>
    </source>
</evidence>
<name>A0A9N9RLY6_9DIPT</name>
<protein>
    <submittedName>
        <fullName evidence="2">Uncharacterized protein</fullName>
    </submittedName>
</protein>
<dbReference type="EMBL" id="OU895877">
    <property type="protein sequence ID" value="CAG9799253.1"/>
    <property type="molecule type" value="Genomic_DNA"/>
</dbReference>
<evidence type="ECO:0000313" key="3">
    <source>
        <dbReference type="Proteomes" id="UP001153620"/>
    </source>
</evidence>
<proteinExistence type="predicted"/>
<feature type="compositionally biased region" description="Acidic residues" evidence="1">
    <location>
        <begin position="63"/>
        <end position="85"/>
    </location>
</feature>
<accession>A0A9N9RLY6</accession>
<reference evidence="2" key="2">
    <citation type="submission" date="2022-10" db="EMBL/GenBank/DDBJ databases">
        <authorList>
            <consortium name="ENA_rothamsted_submissions"/>
            <consortium name="culmorum"/>
            <person name="King R."/>
        </authorList>
    </citation>
    <scope>NUCLEOTIDE SEQUENCE</scope>
</reference>
<keyword evidence="3" id="KW-1185">Reference proteome</keyword>
<reference evidence="2" key="1">
    <citation type="submission" date="2022-01" db="EMBL/GenBank/DDBJ databases">
        <authorList>
            <person name="King R."/>
        </authorList>
    </citation>
    <scope>NUCLEOTIDE SEQUENCE</scope>
</reference>
<dbReference type="AlphaFoldDB" id="A0A9N9RLY6"/>
<feature type="region of interest" description="Disordered" evidence="1">
    <location>
        <begin position="54"/>
        <end position="105"/>
    </location>
</feature>